<dbReference type="EMBL" id="CP144374">
    <property type="protein sequence ID" value="XCH48638.1"/>
    <property type="molecule type" value="Genomic_DNA"/>
</dbReference>
<dbReference type="AlphaFoldDB" id="A0AAU8H4Q6"/>
<gene>
    <name evidence="1" type="ORF">V4D31_00445</name>
</gene>
<dbReference type="KEGG" id="tob:V4D31_00445"/>
<dbReference type="RefSeq" id="WP_353686280.1">
    <property type="nucleotide sequence ID" value="NZ_CP144374.1"/>
</dbReference>
<evidence type="ECO:0008006" key="2">
    <source>
        <dbReference type="Google" id="ProtNLM"/>
    </source>
</evidence>
<name>A0AAU8H4Q6_9BACT</name>
<proteinExistence type="predicted"/>
<reference evidence="1" key="1">
    <citation type="submission" date="2024-01" db="EMBL/GenBank/DDBJ databases">
        <title>The first autotrophic representatives of the genus Thermodesulfovibrio.</title>
        <authorList>
            <person name="Maltseva A.I."/>
            <person name="Elcheninov A.G."/>
            <person name="Kublanov I.V."/>
            <person name="Lebedinsky A.V."/>
            <person name="Frolov E.N."/>
        </authorList>
    </citation>
    <scope>NUCLEOTIDE SEQUENCE</scope>
    <source>
        <strain evidence="1">3462-1</strain>
    </source>
</reference>
<evidence type="ECO:0000313" key="1">
    <source>
        <dbReference type="EMBL" id="XCH48638.1"/>
    </source>
</evidence>
<organism evidence="1">
    <name type="scientific">Thermodesulfovibrio obliviosus</name>
    <dbReference type="NCBI Taxonomy" id="3118332"/>
    <lineage>
        <taxon>Bacteria</taxon>
        <taxon>Pseudomonadati</taxon>
        <taxon>Nitrospirota</taxon>
        <taxon>Thermodesulfovibrionia</taxon>
        <taxon>Thermodesulfovibrionales</taxon>
        <taxon>Thermodesulfovibrionaceae</taxon>
        <taxon>Thermodesulfovibrio</taxon>
    </lineage>
</organism>
<protein>
    <recommendedName>
        <fullName evidence="2">DUF2116 family Zn-ribbon domain-containing protein</fullName>
    </recommendedName>
</protein>
<sequence>MICKNCNKEFTPTRQNRSFCSYSCRTEYRDRYLKAYAKQYRAKNRLQNSFKCLSKPVNSIGKEFIFDDCCNAEMKKKTGYCITLYEPYFLFKGNCSQCRIYQAFKIKGSINGNKAYRRRTQ</sequence>
<accession>A0AAU8H4Q6</accession>